<dbReference type="EMBL" id="CALOZG010000027">
    <property type="protein sequence ID" value="CAH4032190.1"/>
    <property type="molecule type" value="Genomic_DNA"/>
</dbReference>
<dbReference type="PANTHER" id="PTHR10773">
    <property type="entry name" value="DNA-DIRECTED RNA POLYMERASES I, II, AND III SUBUNIT RPABC2"/>
    <property type="match status" value="1"/>
</dbReference>
<feature type="region of interest" description="Disordered" evidence="1">
    <location>
        <begin position="253"/>
        <end position="280"/>
    </location>
</feature>
<comment type="caution">
    <text evidence="2">The sequence shown here is derived from an EMBL/GenBank/DDBJ whole genome shotgun (WGS) entry which is preliminary data.</text>
</comment>
<feature type="compositionally biased region" description="Basic and acidic residues" evidence="1">
    <location>
        <begin position="257"/>
        <end position="266"/>
    </location>
</feature>
<accession>A0A9P0XBQ4</accession>
<dbReference type="PANTHER" id="PTHR10773:SF19">
    <property type="match status" value="1"/>
</dbReference>
<keyword evidence="3" id="KW-1185">Reference proteome</keyword>
<sequence>MDKLVDNDTLPNDFSRLDSQCKVTTLRDLQKIRQVLLAQKMVILKEKEFLSSVPEITNSTSIINSHILPRVRAAPVPTSSDQELAQCETFAISNSQKESLDLIFTDFEMVGSCIENIENQDINNLPCMNMINNQLIMSDNNCDLMNISTSELINISSNNLIPTENNSRAIYQPEPPVDVSLNEMNKKLNITLRPTPDVDTCNVAEKHNSQFDGIAITCPISDENFNDNLISVDQSNITVPANEHTISTLSANHIRNNKNEPEHHGDLATNKKRRSTVNKDTSKLKRIINRDLRMKGEEYLYKREKKENNKKSKIHHDVFKPARSMKPACESTFCRKSKLRNCNNIDQDKRKNLFEFFWKTMSWEQRRLFICSHVTTYDKKQVKNPDSKRSKSLAYFLTIGNERHQVCKKMLLNTLGIKEWFVRYWLKITDCAMPPPSVISQNVECSNFTMYNLSTREACCYWFDESNGSLEASVFASCIVDQLQKILNRKLLPVILYSDGCCVQNRNSILSNALLRLSIDKNVIITQKFLEKGHTQILCTVPSNVD</sequence>
<evidence type="ECO:0000313" key="2">
    <source>
        <dbReference type="EMBL" id="CAH4032190.1"/>
    </source>
</evidence>
<dbReference type="Proteomes" id="UP001152562">
    <property type="component" value="Unassembled WGS sequence"/>
</dbReference>
<evidence type="ECO:0000256" key="1">
    <source>
        <dbReference type="SAM" id="MobiDB-lite"/>
    </source>
</evidence>
<protein>
    <submittedName>
        <fullName evidence="2">Uncharacterized protein</fullName>
    </submittedName>
</protein>
<gene>
    <name evidence="2" type="ORF">PIBRA_LOCUS8608</name>
</gene>
<proteinExistence type="predicted"/>
<reference evidence="2" key="1">
    <citation type="submission" date="2022-05" db="EMBL/GenBank/DDBJ databases">
        <authorList>
            <person name="Okamura Y."/>
        </authorList>
    </citation>
    <scope>NUCLEOTIDE SEQUENCE</scope>
</reference>
<name>A0A9P0XBQ4_PIEBR</name>
<evidence type="ECO:0000313" key="3">
    <source>
        <dbReference type="Proteomes" id="UP001152562"/>
    </source>
</evidence>
<dbReference type="AlphaFoldDB" id="A0A9P0XBQ4"/>
<organism evidence="2 3">
    <name type="scientific">Pieris brassicae</name>
    <name type="common">White butterfly</name>
    <name type="synonym">Large white butterfly</name>
    <dbReference type="NCBI Taxonomy" id="7116"/>
    <lineage>
        <taxon>Eukaryota</taxon>
        <taxon>Metazoa</taxon>
        <taxon>Ecdysozoa</taxon>
        <taxon>Arthropoda</taxon>
        <taxon>Hexapoda</taxon>
        <taxon>Insecta</taxon>
        <taxon>Pterygota</taxon>
        <taxon>Neoptera</taxon>
        <taxon>Endopterygota</taxon>
        <taxon>Lepidoptera</taxon>
        <taxon>Glossata</taxon>
        <taxon>Ditrysia</taxon>
        <taxon>Papilionoidea</taxon>
        <taxon>Pieridae</taxon>
        <taxon>Pierinae</taxon>
        <taxon>Pieris</taxon>
    </lineage>
</organism>